<proteinExistence type="predicted"/>
<keyword evidence="2" id="KW-1133">Transmembrane helix</keyword>
<evidence type="ECO:0000313" key="5">
    <source>
        <dbReference type="Proteomes" id="UP000663828"/>
    </source>
</evidence>
<name>A0A815BKA7_ADIRI</name>
<evidence type="ECO:0000313" key="4">
    <source>
        <dbReference type="EMBL" id="CAF1273852.1"/>
    </source>
</evidence>
<feature type="compositionally biased region" description="Low complexity" evidence="1">
    <location>
        <begin position="211"/>
        <end position="221"/>
    </location>
</feature>
<comment type="caution">
    <text evidence="4">The sequence shown here is derived from an EMBL/GenBank/DDBJ whole genome shotgun (WGS) entry which is preliminary data.</text>
</comment>
<dbReference type="EMBL" id="CAJNOR010001670">
    <property type="protein sequence ID" value="CAF1181131.1"/>
    <property type="molecule type" value="Genomic_DNA"/>
</dbReference>
<evidence type="ECO:0000256" key="1">
    <source>
        <dbReference type="SAM" id="MobiDB-lite"/>
    </source>
</evidence>
<organism evidence="4 6">
    <name type="scientific">Adineta ricciae</name>
    <name type="common">Rotifer</name>
    <dbReference type="NCBI Taxonomy" id="249248"/>
    <lineage>
        <taxon>Eukaryota</taxon>
        <taxon>Metazoa</taxon>
        <taxon>Spiralia</taxon>
        <taxon>Gnathifera</taxon>
        <taxon>Rotifera</taxon>
        <taxon>Eurotatoria</taxon>
        <taxon>Bdelloidea</taxon>
        <taxon>Adinetida</taxon>
        <taxon>Adinetidae</taxon>
        <taxon>Adineta</taxon>
    </lineage>
</organism>
<dbReference type="Proteomes" id="UP000663828">
    <property type="component" value="Unassembled WGS sequence"/>
</dbReference>
<evidence type="ECO:0000313" key="3">
    <source>
        <dbReference type="EMBL" id="CAF1181131.1"/>
    </source>
</evidence>
<dbReference type="AlphaFoldDB" id="A0A815BKA7"/>
<keyword evidence="2" id="KW-0812">Transmembrane</keyword>
<feature type="region of interest" description="Disordered" evidence="1">
    <location>
        <begin position="211"/>
        <end position="230"/>
    </location>
</feature>
<reference evidence="4" key="1">
    <citation type="submission" date="2021-02" db="EMBL/GenBank/DDBJ databases">
        <authorList>
            <person name="Nowell W R."/>
        </authorList>
    </citation>
    <scope>NUCLEOTIDE SEQUENCE</scope>
</reference>
<dbReference type="EMBL" id="CAJNOJ010000195">
    <property type="protein sequence ID" value="CAF1273852.1"/>
    <property type="molecule type" value="Genomic_DNA"/>
</dbReference>
<accession>A0A815BKA7</accession>
<gene>
    <name evidence="4" type="ORF">EDS130_LOCUS29175</name>
    <name evidence="3" type="ORF">XAT740_LOCUS22584</name>
</gene>
<evidence type="ECO:0000313" key="6">
    <source>
        <dbReference type="Proteomes" id="UP000663852"/>
    </source>
</evidence>
<dbReference type="OrthoDB" id="10028831at2759"/>
<sequence>MNSRILPSTNRTLQIRLDSSTDELNNLVDSRNKPLIIILAITLPTLVLIGIVILIIICYRRRHATIWLKKIEHSNRLQAIVVNISSTPIQPDYSEKKPSIVYRHIPQPHTETIVYNRLSTPSTPVFIKPDNPIKTPIRGETNAAFDGCLLKNEQQLILRSTLQQSSNNGQRITSLHTDFPTSLQAPVRTITSALVDAIAAHRLSLHLNENHTSSTSSLETTTNRHSAASSLLSNTSQTVLLFSQRTQL</sequence>
<keyword evidence="2" id="KW-0472">Membrane</keyword>
<keyword evidence="5" id="KW-1185">Reference proteome</keyword>
<protein>
    <submittedName>
        <fullName evidence="4">Uncharacterized protein</fullName>
    </submittedName>
</protein>
<evidence type="ECO:0000256" key="2">
    <source>
        <dbReference type="SAM" id="Phobius"/>
    </source>
</evidence>
<dbReference type="Proteomes" id="UP000663852">
    <property type="component" value="Unassembled WGS sequence"/>
</dbReference>
<feature type="transmembrane region" description="Helical" evidence="2">
    <location>
        <begin position="35"/>
        <end position="59"/>
    </location>
</feature>